<reference evidence="2" key="1">
    <citation type="journal article" date="2019" name="Int. J. Syst. Evol. Microbiol.">
        <title>The Global Catalogue of Microorganisms (GCM) 10K type strain sequencing project: providing services to taxonomists for standard genome sequencing and annotation.</title>
        <authorList>
            <consortium name="The Broad Institute Genomics Platform"/>
            <consortium name="The Broad Institute Genome Sequencing Center for Infectious Disease"/>
            <person name="Wu L."/>
            <person name="Ma J."/>
        </authorList>
    </citation>
    <scope>NUCLEOTIDE SEQUENCE [LARGE SCALE GENOMIC DNA]</scope>
    <source>
        <strain evidence="2">CCUG 49571</strain>
    </source>
</reference>
<name>A0ABV9FDQ7_9BACL</name>
<evidence type="ECO:0000313" key="2">
    <source>
        <dbReference type="Proteomes" id="UP001596028"/>
    </source>
</evidence>
<comment type="caution">
    <text evidence="1">The sequence shown here is derived from an EMBL/GenBank/DDBJ whole genome shotgun (WGS) entry which is preliminary data.</text>
</comment>
<keyword evidence="2" id="KW-1185">Reference proteome</keyword>
<sequence>MLSFEKKIEIMETFPELERRDVSLGRVNFHYSGSASDKKNVGYHFHPNGNGYVYAAGLEGVETDGKGFVNVRDYGERELRELVQRSIRSLGGAAAAGAGRAEGQAAEERWRNADGSELTLQFEDDMWYLFAGLNLEMAFESYEEAAEYLAEEGFVRA</sequence>
<dbReference type="Proteomes" id="UP001596028">
    <property type="component" value="Unassembled WGS sequence"/>
</dbReference>
<gene>
    <name evidence="1" type="ORF">ACFO3S_08745</name>
</gene>
<accession>A0ABV9FDQ7</accession>
<protein>
    <submittedName>
        <fullName evidence="1">Uncharacterized protein</fullName>
    </submittedName>
</protein>
<evidence type="ECO:0000313" key="1">
    <source>
        <dbReference type="EMBL" id="MFC4598329.1"/>
    </source>
</evidence>
<proteinExistence type="predicted"/>
<dbReference type="RefSeq" id="WP_378094456.1">
    <property type="nucleotide sequence ID" value="NZ_JBHSEP010000004.1"/>
</dbReference>
<organism evidence="1 2">
    <name type="scientific">Cohnella hongkongensis</name>
    <dbReference type="NCBI Taxonomy" id="178337"/>
    <lineage>
        <taxon>Bacteria</taxon>
        <taxon>Bacillati</taxon>
        <taxon>Bacillota</taxon>
        <taxon>Bacilli</taxon>
        <taxon>Bacillales</taxon>
        <taxon>Paenibacillaceae</taxon>
        <taxon>Cohnella</taxon>
    </lineage>
</organism>
<dbReference type="EMBL" id="JBHSEP010000004">
    <property type="protein sequence ID" value="MFC4598329.1"/>
    <property type="molecule type" value="Genomic_DNA"/>
</dbReference>